<feature type="transmembrane region" description="Helical" evidence="6">
    <location>
        <begin position="338"/>
        <end position="357"/>
    </location>
</feature>
<feature type="transmembrane region" description="Helical" evidence="6">
    <location>
        <begin position="514"/>
        <end position="532"/>
    </location>
</feature>
<comment type="subcellular location">
    <subcellularLocation>
        <location evidence="1">Membrane</location>
        <topology evidence="1">Multi-pass membrane protein</topology>
    </subcellularLocation>
</comment>
<evidence type="ECO:0000256" key="6">
    <source>
        <dbReference type="SAM" id="Phobius"/>
    </source>
</evidence>
<gene>
    <name evidence="7" type="ORF">PISMIDRAFT_31257</name>
</gene>
<reference evidence="8" key="2">
    <citation type="submission" date="2015-01" db="EMBL/GenBank/DDBJ databases">
        <title>Evolutionary Origins and Diversification of the Mycorrhizal Mutualists.</title>
        <authorList>
            <consortium name="DOE Joint Genome Institute"/>
            <consortium name="Mycorrhizal Genomics Consortium"/>
            <person name="Kohler A."/>
            <person name="Kuo A."/>
            <person name="Nagy L.G."/>
            <person name="Floudas D."/>
            <person name="Copeland A."/>
            <person name="Barry K.W."/>
            <person name="Cichocki N."/>
            <person name="Veneault-Fourrey C."/>
            <person name="LaButti K."/>
            <person name="Lindquist E.A."/>
            <person name="Lipzen A."/>
            <person name="Lundell T."/>
            <person name="Morin E."/>
            <person name="Murat C."/>
            <person name="Riley R."/>
            <person name="Ohm R."/>
            <person name="Sun H."/>
            <person name="Tunlid A."/>
            <person name="Henrissat B."/>
            <person name="Grigoriev I.V."/>
            <person name="Hibbett D.S."/>
            <person name="Martin F."/>
        </authorList>
    </citation>
    <scope>NUCLEOTIDE SEQUENCE [LARGE SCALE GENOMIC DNA]</scope>
    <source>
        <strain evidence="8">441</strain>
    </source>
</reference>
<dbReference type="HOGENOM" id="CLU_012451_0_0_1"/>
<sequence length="686" mass="74744">MTENGQVVEPPHPRHAPPPAGESFFYSELDASAGTTSTSLSTSDESQFAIVLRRQRVRSGGEPKFTAVPSQFLNLTNDFEFAGWGTISKVILTPDDLSHGKDTWCNYHSQQVLGLFEASALAANDILGGVFYTLPSVFATSGVYSPISLFIAALSLFLWRPIMEELGSALPISGAPYTYLLNASTKFVALVGAALLLLDFAATAVTSAATAMSYLAGELVIPFPIYVGTLLVFVLFTAVSLAGLKESARVASGVLSFHLLTMIVLVICSVVTWASLGPSQLKENWAVGRSETHWGVLRHVFDGGCVSMLGLTGFECAPAYAAKMRRGSYPSVLRHLHWSALVVNTTISLLVLALVPLDAESQGNVLSMLADKVAGRWLRIWVAIDAVIVLCAGVLTGVLSACELLCELSHDRVLPHTFRAPLPLTGAPYISVLCFIGFSIAIYASTGANLTIISEMFSVAWLAVMMLFPVSLVLLRFSRPRLPRVSRCSFTVIIGATLVSAVVLAGNVGINPVIAGWFALYFSILVISFSVANNKVAILRWVYWTYDQVPLLHEWKLIRGWGTGLITLMRRLKRQEVCILVNTDEINYLFNMILYVRQNEETSHLKIVYFCVGMILPELEANAKILDEAFPEITIDLVLVEEQFTPQNVAALAHRLKTPTSLMFMSCPGPSFPYSVAEFGTRIVSI</sequence>
<dbReference type="Proteomes" id="UP000054018">
    <property type="component" value="Unassembled WGS sequence"/>
</dbReference>
<feature type="transmembrane region" description="Helical" evidence="6">
    <location>
        <begin position="489"/>
        <end position="508"/>
    </location>
</feature>
<dbReference type="InterPro" id="IPR002293">
    <property type="entry name" value="AA/rel_permease1"/>
</dbReference>
<feature type="transmembrane region" description="Helical" evidence="6">
    <location>
        <begin position="223"/>
        <end position="244"/>
    </location>
</feature>
<keyword evidence="8" id="KW-1185">Reference proteome</keyword>
<feature type="transmembrane region" description="Helical" evidence="6">
    <location>
        <begin position="187"/>
        <end position="211"/>
    </location>
</feature>
<feature type="transmembrane region" description="Helical" evidence="6">
    <location>
        <begin position="296"/>
        <end position="317"/>
    </location>
</feature>
<accession>A0A0C9YDU1</accession>
<feature type="transmembrane region" description="Helical" evidence="6">
    <location>
        <begin position="456"/>
        <end position="477"/>
    </location>
</feature>
<keyword evidence="2 6" id="KW-0812">Transmembrane</keyword>
<dbReference type="EMBL" id="KN834133">
    <property type="protein sequence ID" value="KIK11964.1"/>
    <property type="molecule type" value="Genomic_DNA"/>
</dbReference>
<feature type="transmembrane region" description="Helical" evidence="6">
    <location>
        <begin position="256"/>
        <end position="276"/>
    </location>
</feature>
<evidence type="ECO:0000313" key="7">
    <source>
        <dbReference type="EMBL" id="KIK11964.1"/>
    </source>
</evidence>
<evidence type="ECO:0000313" key="8">
    <source>
        <dbReference type="Proteomes" id="UP000054018"/>
    </source>
</evidence>
<feature type="transmembrane region" description="Helical" evidence="6">
    <location>
        <begin position="137"/>
        <end position="159"/>
    </location>
</feature>
<dbReference type="PANTHER" id="PTHR43243:SF20">
    <property type="entry name" value="CATIONIC AMINO ACID TRANSPORTER 3"/>
    <property type="match status" value="1"/>
</dbReference>
<keyword evidence="4 6" id="KW-0472">Membrane</keyword>
<dbReference type="Gene3D" id="1.20.1740.10">
    <property type="entry name" value="Amino acid/polyamine transporter I"/>
    <property type="match status" value="1"/>
</dbReference>
<evidence type="ECO:0000256" key="3">
    <source>
        <dbReference type="ARBA" id="ARBA00022989"/>
    </source>
</evidence>
<feature type="transmembrane region" description="Helical" evidence="6">
    <location>
        <begin position="422"/>
        <end position="444"/>
    </location>
</feature>
<dbReference type="OrthoDB" id="1718410at2759"/>
<dbReference type="GO" id="GO:0005886">
    <property type="term" value="C:plasma membrane"/>
    <property type="evidence" value="ECO:0007669"/>
    <property type="project" value="TreeGrafter"/>
</dbReference>
<evidence type="ECO:0000256" key="2">
    <source>
        <dbReference type="ARBA" id="ARBA00022692"/>
    </source>
</evidence>
<feature type="transmembrane region" description="Helical" evidence="6">
    <location>
        <begin position="377"/>
        <end position="401"/>
    </location>
</feature>
<dbReference type="AlphaFoldDB" id="A0A0C9YDU1"/>
<dbReference type="Pfam" id="PF13520">
    <property type="entry name" value="AA_permease_2"/>
    <property type="match status" value="1"/>
</dbReference>
<evidence type="ECO:0000256" key="4">
    <source>
        <dbReference type="ARBA" id="ARBA00023136"/>
    </source>
</evidence>
<protein>
    <submittedName>
        <fullName evidence="7">Unplaced genomic scaffold scaffold_449, whole genome shotgun sequence</fullName>
    </submittedName>
</protein>
<feature type="region of interest" description="Disordered" evidence="5">
    <location>
        <begin position="1"/>
        <end position="24"/>
    </location>
</feature>
<dbReference type="STRING" id="765257.A0A0C9YDU1"/>
<evidence type="ECO:0000256" key="5">
    <source>
        <dbReference type="SAM" id="MobiDB-lite"/>
    </source>
</evidence>
<dbReference type="PANTHER" id="PTHR43243">
    <property type="entry name" value="INNER MEMBRANE TRANSPORTER YGJI-RELATED"/>
    <property type="match status" value="1"/>
</dbReference>
<reference evidence="7 8" key="1">
    <citation type="submission" date="2014-04" db="EMBL/GenBank/DDBJ databases">
        <authorList>
            <consortium name="DOE Joint Genome Institute"/>
            <person name="Kuo A."/>
            <person name="Kohler A."/>
            <person name="Costa M.D."/>
            <person name="Nagy L.G."/>
            <person name="Floudas D."/>
            <person name="Copeland A."/>
            <person name="Barry K.W."/>
            <person name="Cichocki N."/>
            <person name="Veneault-Fourrey C."/>
            <person name="LaButti K."/>
            <person name="Lindquist E.A."/>
            <person name="Lipzen A."/>
            <person name="Lundell T."/>
            <person name="Morin E."/>
            <person name="Murat C."/>
            <person name="Sun H."/>
            <person name="Tunlid A."/>
            <person name="Henrissat B."/>
            <person name="Grigoriev I.V."/>
            <person name="Hibbett D.S."/>
            <person name="Martin F."/>
            <person name="Nordberg H.P."/>
            <person name="Cantor M.N."/>
            <person name="Hua S.X."/>
        </authorList>
    </citation>
    <scope>NUCLEOTIDE SEQUENCE [LARGE SCALE GENOMIC DNA]</scope>
    <source>
        <strain evidence="7 8">441</strain>
    </source>
</reference>
<dbReference type="GO" id="GO:0015171">
    <property type="term" value="F:amino acid transmembrane transporter activity"/>
    <property type="evidence" value="ECO:0007669"/>
    <property type="project" value="TreeGrafter"/>
</dbReference>
<keyword evidence="3 6" id="KW-1133">Transmembrane helix</keyword>
<evidence type="ECO:0000256" key="1">
    <source>
        <dbReference type="ARBA" id="ARBA00004141"/>
    </source>
</evidence>
<name>A0A0C9YDU1_9AGAM</name>
<proteinExistence type="predicted"/>
<organism evidence="7 8">
    <name type="scientific">Pisolithus microcarpus 441</name>
    <dbReference type="NCBI Taxonomy" id="765257"/>
    <lineage>
        <taxon>Eukaryota</taxon>
        <taxon>Fungi</taxon>
        <taxon>Dikarya</taxon>
        <taxon>Basidiomycota</taxon>
        <taxon>Agaricomycotina</taxon>
        <taxon>Agaricomycetes</taxon>
        <taxon>Agaricomycetidae</taxon>
        <taxon>Boletales</taxon>
        <taxon>Sclerodermatineae</taxon>
        <taxon>Pisolithaceae</taxon>
        <taxon>Pisolithus</taxon>
    </lineage>
</organism>